<dbReference type="OrthoDB" id="6388191at2"/>
<name>A0A4R5EIH3_9RHOB</name>
<organism evidence="1 2">
    <name type="scientific">Antarcticimicrobium sediminis</name>
    <dbReference type="NCBI Taxonomy" id="2546227"/>
    <lineage>
        <taxon>Bacteria</taxon>
        <taxon>Pseudomonadati</taxon>
        <taxon>Pseudomonadota</taxon>
        <taxon>Alphaproteobacteria</taxon>
        <taxon>Rhodobacterales</taxon>
        <taxon>Paracoccaceae</taxon>
        <taxon>Antarcticimicrobium</taxon>
    </lineage>
</organism>
<sequence length="336" mass="36671">MEQFNDPQFSVIALTAAINDQPFVPGQIGALGIFEEDGVSVTTIEVEEENSALNLIEPTPRGGPGATVGDSTRTKIPFNMDHFEINDAILADEIQGVRQLGSDDMLETIQSRIDSKQVRHARAMDNTLEHYRIGAIKGLIVSKSGKVLHNLYDRFSIAVPASKALGIGAGDVSGLDKLIKGDVVYAIEDALDEGYAGIHAMCGRDFHSYLWGQKAVRETFLNHSGASVLREGIPDKFEFGGVVWERYRTGKKAKAANGDAAYIADDEARVFPVGVPEMYMTRFGPADYEDTVNTIGLPRYARQYAMPNGKGRHLDAQMNVINLCARPAALRRLTVA</sequence>
<keyword evidence="2" id="KW-1185">Reference proteome</keyword>
<comment type="caution">
    <text evidence="1">The sequence shown here is derived from an EMBL/GenBank/DDBJ whole genome shotgun (WGS) entry which is preliminary data.</text>
</comment>
<accession>A0A4R5EIH3</accession>
<dbReference type="RefSeq" id="WP_132831412.1">
    <property type="nucleotide sequence ID" value="NZ_SMFP01000022.1"/>
</dbReference>
<evidence type="ECO:0000313" key="2">
    <source>
        <dbReference type="Proteomes" id="UP000294662"/>
    </source>
</evidence>
<dbReference type="EMBL" id="SMFP01000022">
    <property type="protein sequence ID" value="TDE34132.1"/>
    <property type="molecule type" value="Genomic_DNA"/>
</dbReference>
<protein>
    <submittedName>
        <fullName evidence="1">Major capsid protein</fullName>
    </submittedName>
</protein>
<dbReference type="AlphaFoldDB" id="A0A4R5EIH3"/>
<proteinExistence type="predicted"/>
<reference evidence="1 2" key="1">
    <citation type="submission" date="2019-03" db="EMBL/GenBank/DDBJ databases">
        <authorList>
            <person name="Zhang S."/>
        </authorList>
    </citation>
    <scope>NUCLEOTIDE SEQUENCE [LARGE SCALE GENOMIC DNA]</scope>
    <source>
        <strain evidence="1 2">S4J41</strain>
    </source>
</reference>
<gene>
    <name evidence="1" type="ORF">E1B25_20295</name>
</gene>
<dbReference type="InterPro" id="IPR005564">
    <property type="entry name" value="Major_capsid_GpE"/>
</dbReference>
<evidence type="ECO:0000313" key="1">
    <source>
        <dbReference type="EMBL" id="TDE34132.1"/>
    </source>
</evidence>
<dbReference type="Proteomes" id="UP000294662">
    <property type="component" value="Unassembled WGS sequence"/>
</dbReference>
<dbReference type="Pfam" id="PF03864">
    <property type="entry name" value="Phage_cap_E"/>
    <property type="match status" value="1"/>
</dbReference>